<dbReference type="AlphaFoldDB" id="A0A1T4NKA6"/>
<dbReference type="InterPro" id="IPR050248">
    <property type="entry name" value="Polysacc_deacetylase_ArnD"/>
</dbReference>
<feature type="chain" id="PRO_5012639879" evidence="1">
    <location>
        <begin position="31"/>
        <end position="290"/>
    </location>
</feature>
<dbReference type="RefSeq" id="WP_078831259.1">
    <property type="nucleotide sequence ID" value="NZ_FUWH01000004.1"/>
</dbReference>
<dbReference type="PANTHER" id="PTHR10587">
    <property type="entry name" value="GLYCOSYL TRANSFERASE-RELATED"/>
    <property type="match status" value="1"/>
</dbReference>
<dbReference type="InterPro" id="IPR011330">
    <property type="entry name" value="Glyco_hydro/deAcase_b/a-brl"/>
</dbReference>
<evidence type="ECO:0000313" key="3">
    <source>
        <dbReference type="EMBL" id="SJZ79700.1"/>
    </source>
</evidence>
<dbReference type="PROSITE" id="PS51257">
    <property type="entry name" value="PROKAR_LIPOPROTEIN"/>
    <property type="match status" value="1"/>
</dbReference>
<keyword evidence="1" id="KW-0732">Signal</keyword>
<dbReference type="Proteomes" id="UP000190888">
    <property type="component" value="Unassembled WGS sequence"/>
</dbReference>
<dbReference type="PROSITE" id="PS51677">
    <property type="entry name" value="NODB"/>
    <property type="match status" value="1"/>
</dbReference>
<feature type="domain" description="NodB homology" evidence="2">
    <location>
        <begin position="66"/>
        <end position="275"/>
    </location>
</feature>
<organism evidence="3 4">
    <name type="scientific">Sediminibacterium ginsengisoli</name>
    <dbReference type="NCBI Taxonomy" id="413434"/>
    <lineage>
        <taxon>Bacteria</taxon>
        <taxon>Pseudomonadati</taxon>
        <taxon>Bacteroidota</taxon>
        <taxon>Chitinophagia</taxon>
        <taxon>Chitinophagales</taxon>
        <taxon>Chitinophagaceae</taxon>
        <taxon>Sediminibacterium</taxon>
    </lineage>
</organism>
<protein>
    <submittedName>
        <fullName evidence="3">Peptidoglycan/xylan/chitin deacetylase, PgdA/CDA1 family</fullName>
    </submittedName>
</protein>
<dbReference type="GO" id="GO:0016810">
    <property type="term" value="F:hydrolase activity, acting on carbon-nitrogen (but not peptide) bonds"/>
    <property type="evidence" value="ECO:0007669"/>
    <property type="project" value="InterPro"/>
</dbReference>
<accession>A0A1T4NKA6</accession>
<gene>
    <name evidence="3" type="ORF">SAMN04488132_104298</name>
</gene>
<dbReference type="InterPro" id="IPR002509">
    <property type="entry name" value="NODB_dom"/>
</dbReference>
<dbReference type="OrthoDB" id="9812065at2"/>
<evidence type="ECO:0000313" key="4">
    <source>
        <dbReference type="Proteomes" id="UP000190888"/>
    </source>
</evidence>
<dbReference type="GO" id="GO:0005975">
    <property type="term" value="P:carbohydrate metabolic process"/>
    <property type="evidence" value="ECO:0007669"/>
    <property type="project" value="InterPro"/>
</dbReference>
<dbReference type="STRING" id="413434.SAMN04488132_104298"/>
<keyword evidence="4" id="KW-1185">Reference proteome</keyword>
<reference evidence="3 4" key="1">
    <citation type="submission" date="2017-02" db="EMBL/GenBank/DDBJ databases">
        <authorList>
            <person name="Peterson S.W."/>
        </authorList>
    </citation>
    <scope>NUCLEOTIDE SEQUENCE [LARGE SCALE GENOMIC DNA]</scope>
    <source>
        <strain evidence="3 4">DSM 22335</strain>
    </source>
</reference>
<dbReference type="Gene3D" id="3.20.20.370">
    <property type="entry name" value="Glycoside hydrolase/deacetylase"/>
    <property type="match status" value="1"/>
</dbReference>
<name>A0A1T4NKA6_9BACT</name>
<evidence type="ECO:0000256" key="1">
    <source>
        <dbReference type="SAM" id="SignalP"/>
    </source>
</evidence>
<proteinExistence type="predicted"/>
<feature type="signal peptide" evidence="1">
    <location>
        <begin position="1"/>
        <end position="30"/>
    </location>
</feature>
<dbReference type="SUPFAM" id="SSF88713">
    <property type="entry name" value="Glycoside hydrolase/deacetylase"/>
    <property type="match status" value="1"/>
</dbReference>
<evidence type="ECO:0000259" key="2">
    <source>
        <dbReference type="PROSITE" id="PS51677"/>
    </source>
</evidence>
<dbReference type="Pfam" id="PF01522">
    <property type="entry name" value="Polysacc_deac_1"/>
    <property type="match status" value="1"/>
</dbReference>
<sequence>MLSKPARACLRLLALAPVFLTAACNFSSNASPGLPEDTAETAGKPDVVKPSPLADWQPITYDSSKKYIYLTFDDGPQHGTMDCYNVCKKLDVKASFFMVGLHSEAKSDGRQIVHTIRESYPQFLLANHSYTHASGNYKAFYKNSESTILDFDKAQQQMKVPYLIARLPGNSAWVRNGELRSSPMVRKVTELLDSAGYNVFGWEVEWNFNHKSARPVQTPQQLANQVDSAFARNRTHTPNHVVILTHDRMFRRPEDTDSLAKFISILKQNPAYVFETVDHYPGIKRPVYKP</sequence>
<dbReference type="EMBL" id="FUWH01000004">
    <property type="protein sequence ID" value="SJZ79700.1"/>
    <property type="molecule type" value="Genomic_DNA"/>
</dbReference>